<dbReference type="Pfam" id="PF12804">
    <property type="entry name" value="NTP_transf_3"/>
    <property type="match status" value="1"/>
</dbReference>
<feature type="binding site" evidence="8">
    <location>
        <position position="99"/>
    </location>
    <ligand>
        <name>Mg(2+)</name>
        <dbReference type="ChEBI" id="CHEBI:18420"/>
    </ligand>
</feature>
<keyword evidence="2 8" id="KW-0808">Transferase</keyword>
<keyword evidence="3 8" id="KW-0479">Metal-binding</keyword>
<dbReference type="PANTHER" id="PTHR19136:SF81">
    <property type="entry name" value="MOLYBDENUM COFACTOR GUANYLYLTRANSFERASE"/>
    <property type="match status" value="1"/>
</dbReference>
<feature type="binding site" evidence="8">
    <location>
        <position position="70"/>
    </location>
    <ligand>
        <name>GTP</name>
        <dbReference type="ChEBI" id="CHEBI:37565"/>
    </ligand>
</feature>
<evidence type="ECO:0000256" key="6">
    <source>
        <dbReference type="ARBA" id="ARBA00023134"/>
    </source>
</evidence>
<name>A0A4Y8M6X3_9BACL</name>
<comment type="caution">
    <text evidence="10">The sequence shown here is derived from an EMBL/GenBank/DDBJ whole genome shotgun (WGS) entry which is preliminary data.</text>
</comment>
<dbReference type="HAMAP" id="MF_00316">
    <property type="entry name" value="MobA"/>
    <property type="match status" value="1"/>
</dbReference>
<dbReference type="InterPro" id="IPR013482">
    <property type="entry name" value="Molybde_CF_guanTrfase"/>
</dbReference>
<evidence type="ECO:0000313" key="10">
    <source>
        <dbReference type="EMBL" id="TFE31572.1"/>
    </source>
</evidence>
<keyword evidence="4 8" id="KW-0547">Nucleotide-binding</keyword>
<dbReference type="AlphaFoldDB" id="A0A4Y8M6X3"/>
<dbReference type="GO" id="GO:0046872">
    <property type="term" value="F:metal ion binding"/>
    <property type="evidence" value="ECO:0007669"/>
    <property type="project" value="UniProtKB-KW"/>
</dbReference>
<sequence>MDRTAVILAGGQGQRMGGVNKAFLSLGNERFIERQIRVVREWTDEIIVVSNDEHYNSQLKQYIDIRIVRDVYEGEGPLAGFHAGVSAATRSNVWVLGCDQPFPDAAAAEYLQTRLDGGAFQAAIPLMEGRPQPLHAIYRKETGIIAEKLLKAGERKFLALLDHFHWCGIEEGEFIERGISLVFNHDVDTPEQHEKANFLFSEEK</sequence>
<keyword evidence="10" id="KW-0548">Nucleotidyltransferase</keyword>
<dbReference type="InterPro" id="IPR025877">
    <property type="entry name" value="MobA-like_NTP_Trfase"/>
</dbReference>
<evidence type="ECO:0000256" key="2">
    <source>
        <dbReference type="ARBA" id="ARBA00022679"/>
    </source>
</evidence>
<dbReference type="GO" id="GO:0006777">
    <property type="term" value="P:Mo-molybdopterin cofactor biosynthetic process"/>
    <property type="evidence" value="ECO:0007669"/>
    <property type="project" value="UniProtKB-KW"/>
</dbReference>
<evidence type="ECO:0000256" key="7">
    <source>
        <dbReference type="ARBA" id="ARBA00023150"/>
    </source>
</evidence>
<dbReference type="OrthoDB" id="9788394at2"/>
<accession>A0A4Y8M6X3</accession>
<feature type="binding site" evidence="8">
    <location>
        <position position="21"/>
    </location>
    <ligand>
        <name>GTP</name>
        <dbReference type="ChEBI" id="CHEBI:37565"/>
    </ligand>
</feature>
<comment type="domain">
    <text evidence="8">The N-terminal domain determines nucleotide recognition and specific binding, while the C-terminal domain determines the specific binding to the target protein.</text>
</comment>
<reference evidence="10 11" key="1">
    <citation type="submission" date="2019-03" db="EMBL/GenBank/DDBJ databases">
        <title>Cohnella endophytica sp. nov., a novel endophytic bacterium isolated from bark of Sonneratia apetala.</title>
        <authorList>
            <person name="Tuo L."/>
        </authorList>
    </citation>
    <scope>NUCLEOTIDE SEQUENCE [LARGE SCALE GENOMIC DNA]</scope>
    <source>
        <strain evidence="10 11">CCTCC AB 208254</strain>
    </source>
</reference>
<keyword evidence="11" id="KW-1185">Reference proteome</keyword>
<evidence type="ECO:0000259" key="9">
    <source>
        <dbReference type="Pfam" id="PF12804"/>
    </source>
</evidence>
<keyword evidence="6 8" id="KW-0342">GTP-binding</keyword>
<evidence type="ECO:0000256" key="1">
    <source>
        <dbReference type="ARBA" id="ARBA00022490"/>
    </source>
</evidence>
<feature type="domain" description="MobA-like NTP transferase" evidence="9">
    <location>
        <begin position="5"/>
        <end position="160"/>
    </location>
</feature>
<comment type="subcellular location">
    <subcellularLocation>
        <location evidence="8">Cytoplasm</location>
    </subcellularLocation>
</comment>
<comment type="caution">
    <text evidence="8">Lacks conserved residue(s) required for the propagation of feature annotation.</text>
</comment>
<dbReference type="CDD" id="cd02503">
    <property type="entry name" value="MobA"/>
    <property type="match status" value="1"/>
</dbReference>
<dbReference type="Gene3D" id="3.90.550.10">
    <property type="entry name" value="Spore Coat Polysaccharide Biosynthesis Protein SpsA, Chain A"/>
    <property type="match status" value="1"/>
</dbReference>
<keyword evidence="7 8" id="KW-0501">Molybdenum cofactor biosynthesis</keyword>
<comment type="catalytic activity">
    <reaction evidence="8">
        <text>Mo-molybdopterin + GTP + H(+) = Mo-molybdopterin guanine dinucleotide + diphosphate</text>
        <dbReference type="Rhea" id="RHEA:34243"/>
        <dbReference type="ChEBI" id="CHEBI:15378"/>
        <dbReference type="ChEBI" id="CHEBI:33019"/>
        <dbReference type="ChEBI" id="CHEBI:37565"/>
        <dbReference type="ChEBI" id="CHEBI:71302"/>
        <dbReference type="ChEBI" id="CHEBI:71310"/>
        <dbReference type="EC" id="2.7.7.77"/>
    </reaction>
</comment>
<dbReference type="InterPro" id="IPR029044">
    <property type="entry name" value="Nucleotide-diphossugar_trans"/>
</dbReference>
<evidence type="ECO:0000313" key="11">
    <source>
        <dbReference type="Proteomes" id="UP000297900"/>
    </source>
</evidence>
<dbReference type="PANTHER" id="PTHR19136">
    <property type="entry name" value="MOLYBDENUM COFACTOR GUANYLYLTRANSFERASE"/>
    <property type="match status" value="1"/>
</dbReference>
<evidence type="ECO:0000256" key="8">
    <source>
        <dbReference type="HAMAP-Rule" id="MF_00316"/>
    </source>
</evidence>
<feature type="binding site" evidence="8">
    <location>
        <position position="99"/>
    </location>
    <ligand>
        <name>GTP</name>
        <dbReference type="ChEBI" id="CHEBI:37565"/>
    </ligand>
</feature>
<dbReference type="GO" id="GO:0061603">
    <property type="term" value="F:molybdenum cofactor guanylyltransferase activity"/>
    <property type="evidence" value="ECO:0007669"/>
    <property type="project" value="UniProtKB-EC"/>
</dbReference>
<keyword evidence="1 8" id="KW-0963">Cytoplasm</keyword>
<dbReference type="RefSeq" id="WP_135150145.1">
    <property type="nucleotide sequence ID" value="NZ_SOMN01000001.1"/>
</dbReference>
<gene>
    <name evidence="8" type="primary">mobA</name>
    <name evidence="10" type="ORF">E2980_00350</name>
</gene>
<dbReference type="EMBL" id="SOMN01000001">
    <property type="protein sequence ID" value="TFE31572.1"/>
    <property type="molecule type" value="Genomic_DNA"/>
</dbReference>
<dbReference type="GO" id="GO:0005737">
    <property type="term" value="C:cytoplasm"/>
    <property type="evidence" value="ECO:0007669"/>
    <property type="project" value="UniProtKB-SubCell"/>
</dbReference>
<protein>
    <recommendedName>
        <fullName evidence="8">Probable molybdenum cofactor guanylyltransferase</fullName>
        <shortName evidence="8">MoCo guanylyltransferase</shortName>
        <ecNumber evidence="8">2.7.7.77</ecNumber>
    </recommendedName>
    <alternativeName>
        <fullName evidence="8">GTP:molybdopterin guanylyltransferase</fullName>
    </alternativeName>
    <alternativeName>
        <fullName evidence="8">Mo-MPT guanylyltransferase</fullName>
    </alternativeName>
    <alternativeName>
        <fullName evidence="8">Molybdopterin guanylyltransferase</fullName>
    </alternativeName>
    <alternativeName>
        <fullName evidence="8">Molybdopterin-guanine dinucleotide synthase</fullName>
        <shortName evidence="8">MGD synthase</shortName>
    </alternativeName>
</protein>
<dbReference type="SUPFAM" id="SSF53448">
    <property type="entry name" value="Nucleotide-diphospho-sugar transferases"/>
    <property type="match status" value="1"/>
</dbReference>
<dbReference type="EC" id="2.7.7.77" evidence="8"/>
<evidence type="ECO:0000256" key="4">
    <source>
        <dbReference type="ARBA" id="ARBA00022741"/>
    </source>
</evidence>
<feature type="binding site" evidence="8">
    <location>
        <begin position="8"/>
        <end position="10"/>
    </location>
    <ligand>
        <name>GTP</name>
        <dbReference type="ChEBI" id="CHEBI:37565"/>
    </ligand>
</feature>
<organism evidence="10 11">
    <name type="scientific">Cohnella luojiensis</name>
    <dbReference type="NCBI Taxonomy" id="652876"/>
    <lineage>
        <taxon>Bacteria</taxon>
        <taxon>Bacillati</taxon>
        <taxon>Bacillota</taxon>
        <taxon>Bacilli</taxon>
        <taxon>Bacillales</taxon>
        <taxon>Paenibacillaceae</taxon>
        <taxon>Cohnella</taxon>
    </lineage>
</organism>
<comment type="similarity">
    <text evidence="8">Belongs to the MobA family.</text>
</comment>
<evidence type="ECO:0000256" key="3">
    <source>
        <dbReference type="ARBA" id="ARBA00022723"/>
    </source>
</evidence>
<proteinExistence type="inferred from homology"/>
<keyword evidence="5 8" id="KW-0460">Magnesium</keyword>
<dbReference type="GO" id="GO:0005525">
    <property type="term" value="F:GTP binding"/>
    <property type="evidence" value="ECO:0007669"/>
    <property type="project" value="UniProtKB-UniRule"/>
</dbReference>
<comment type="function">
    <text evidence="8">Transfers a GMP moiety from GTP to Mo-molybdopterin (Mo-MPT) cofactor (Moco or molybdenum cofactor) to form Mo-molybdopterin guanine dinucleotide (Mo-MGD) cofactor.</text>
</comment>
<comment type="cofactor">
    <cofactor evidence="8">
        <name>Mg(2+)</name>
        <dbReference type="ChEBI" id="CHEBI:18420"/>
    </cofactor>
</comment>
<dbReference type="Proteomes" id="UP000297900">
    <property type="component" value="Unassembled WGS sequence"/>
</dbReference>
<evidence type="ECO:0000256" key="5">
    <source>
        <dbReference type="ARBA" id="ARBA00022842"/>
    </source>
</evidence>